<keyword evidence="3" id="KW-1185">Reference proteome</keyword>
<keyword evidence="1" id="KW-0812">Transmembrane</keyword>
<sequence length="123" mass="14231">MIRKTRSLSKLLDIAILIILFYILVRYTIMALVLAFNGTIYLYGLLWHEISFQPASRYLEINYGVAVKLLWRDFFGMSCLVLICLLLFRRCFVGDTFSLRRLIGSKKARVAKAPHDNLPDAQD</sequence>
<dbReference type="RefSeq" id="WP_267311173.1">
    <property type="nucleotide sequence ID" value="NZ_JABXXV010000008.1"/>
</dbReference>
<accession>A0ABX2P8H1</accession>
<feature type="transmembrane region" description="Helical" evidence="1">
    <location>
        <begin position="12"/>
        <end position="36"/>
    </location>
</feature>
<keyword evidence="1" id="KW-1133">Transmembrane helix</keyword>
<reference evidence="2 3" key="1">
    <citation type="submission" date="2020-06" db="EMBL/GenBank/DDBJ databases">
        <title>Synonyms of Asaia species.</title>
        <authorList>
            <person name="Sombolestani A."/>
        </authorList>
    </citation>
    <scope>NUCLEOTIDE SEQUENCE [LARGE SCALE GENOMIC DNA]</scope>
    <source>
        <strain evidence="2 3">LMG 27047</strain>
    </source>
</reference>
<evidence type="ECO:0000313" key="2">
    <source>
        <dbReference type="EMBL" id="NVN47795.1"/>
    </source>
</evidence>
<protein>
    <submittedName>
        <fullName evidence="2">Uncharacterized protein</fullName>
    </submittedName>
</protein>
<organism evidence="2 3">
    <name type="scientific">Asaia spathodeae</name>
    <dbReference type="NCBI Taxonomy" id="657016"/>
    <lineage>
        <taxon>Bacteria</taxon>
        <taxon>Pseudomonadati</taxon>
        <taxon>Pseudomonadota</taxon>
        <taxon>Alphaproteobacteria</taxon>
        <taxon>Acetobacterales</taxon>
        <taxon>Acetobacteraceae</taxon>
        <taxon>Asaia</taxon>
    </lineage>
</organism>
<feature type="transmembrane region" description="Helical" evidence="1">
    <location>
        <begin position="74"/>
        <end position="92"/>
    </location>
</feature>
<dbReference type="Proteomes" id="UP001516351">
    <property type="component" value="Unassembled WGS sequence"/>
</dbReference>
<gene>
    <name evidence="2" type="ORF">HW542_13395</name>
</gene>
<evidence type="ECO:0000313" key="3">
    <source>
        <dbReference type="Proteomes" id="UP001516351"/>
    </source>
</evidence>
<keyword evidence="1" id="KW-0472">Membrane</keyword>
<name>A0ABX2P8H1_9PROT</name>
<proteinExistence type="predicted"/>
<dbReference type="EMBL" id="JABXXV010000008">
    <property type="protein sequence ID" value="NVN47795.1"/>
    <property type="molecule type" value="Genomic_DNA"/>
</dbReference>
<comment type="caution">
    <text evidence="2">The sequence shown here is derived from an EMBL/GenBank/DDBJ whole genome shotgun (WGS) entry which is preliminary data.</text>
</comment>
<evidence type="ECO:0000256" key="1">
    <source>
        <dbReference type="SAM" id="Phobius"/>
    </source>
</evidence>